<dbReference type="PANTHER" id="PTHR11895:SF7">
    <property type="entry name" value="GLUTAMYL-TRNA(GLN) AMIDOTRANSFERASE SUBUNIT A, MITOCHONDRIAL"/>
    <property type="match status" value="1"/>
</dbReference>
<dbReference type="PANTHER" id="PTHR11895">
    <property type="entry name" value="TRANSAMIDASE"/>
    <property type="match status" value="1"/>
</dbReference>
<name>A0ABN8KDM8_9HYPH</name>
<comment type="function">
    <text evidence="1">Hydrolyzes indole-3-acetamide (IAM) into indole-3-acetic acid (IAA).</text>
</comment>
<evidence type="ECO:0000256" key="2">
    <source>
        <dbReference type="ARBA" id="ARBA00009199"/>
    </source>
</evidence>
<keyword evidence="6" id="KW-1185">Reference proteome</keyword>
<evidence type="ECO:0000313" key="6">
    <source>
        <dbReference type="Proteomes" id="UP001153050"/>
    </source>
</evidence>
<keyword evidence="5" id="KW-0378">Hydrolase</keyword>
<comment type="similarity">
    <text evidence="2">Belongs to the amidase family.</text>
</comment>
<dbReference type="InterPro" id="IPR036928">
    <property type="entry name" value="AS_sf"/>
</dbReference>
<sequence>MRITEYEKHDGLGLAKLLRTEEVSPVELMDCAISLAADRGQAVNALCNQDYDLGRRLAAGAELKGTFGAMPFLLKDSGLASTQLASDVGSRLFAGMKAKVDSTLNTRFVADGFLSFARTTVPEFCMAPTTEAVQNGGPTLNPWDRTRSPGGSSGGAAAAVALGIVPVAHGSDGGGSIRIPASCCGVFGLKPSRGLVPHGPARGEGWGGLAVDGVLSRTVRDTAAALDGIAGMELGQPYAAPERPDSYLEYIDGEFDRPLRIAKWTQAWNDIDVAPECLDAVAAAERHLAALGHEVIEAPLPQLKYDAFVDAIIDVMAASVAMTVNGYVRLVGPKDLPSLLEPAILHAYRLGEEMHAETYALAINRFHSVARLMETYLADYDVILTPTLTQPPVKLGEISMNDDFRSFRKRAGRYTTFLAVINASGQPAASVPLHWTEGNLPIGVQLVGRFGAEATVLRLSTQLEGIAPWRDRRPPAVASPH</sequence>
<dbReference type="Gene3D" id="3.90.1300.10">
    <property type="entry name" value="Amidase signature (AS) domain"/>
    <property type="match status" value="1"/>
</dbReference>
<feature type="domain" description="Amidase" evidence="4">
    <location>
        <begin position="57"/>
        <end position="457"/>
    </location>
</feature>
<evidence type="ECO:0000256" key="1">
    <source>
        <dbReference type="ARBA" id="ARBA00003871"/>
    </source>
</evidence>
<comment type="caution">
    <text evidence="5">The sequence shown here is derived from an EMBL/GenBank/DDBJ whole genome shotgun (WGS) entry which is preliminary data.</text>
</comment>
<accession>A0ABN8KDM8</accession>
<dbReference type="Proteomes" id="UP001153050">
    <property type="component" value="Unassembled WGS sequence"/>
</dbReference>
<reference evidence="5 6" key="1">
    <citation type="submission" date="2022-03" db="EMBL/GenBank/DDBJ databases">
        <authorList>
            <person name="Brunel B."/>
        </authorList>
    </citation>
    <scope>NUCLEOTIDE SEQUENCE [LARGE SCALE GENOMIC DNA]</scope>
    <source>
        <strain evidence="5">STM5069sample</strain>
    </source>
</reference>
<gene>
    <name evidence="5" type="ORF">MES5069_680062</name>
</gene>
<dbReference type="GO" id="GO:0016787">
    <property type="term" value="F:hydrolase activity"/>
    <property type="evidence" value="ECO:0007669"/>
    <property type="project" value="UniProtKB-KW"/>
</dbReference>
<protein>
    <recommendedName>
        <fullName evidence="3">Indoleacetamide hydrolase</fullName>
    </recommendedName>
</protein>
<dbReference type="InterPro" id="IPR020556">
    <property type="entry name" value="Amidase_CS"/>
</dbReference>
<proteinExistence type="inferred from homology"/>
<dbReference type="InterPro" id="IPR000120">
    <property type="entry name" value="Amidase"/>
</dbReference>
<dbReference type="SUPFAM" id="SSF75304">
    <property type="entry name" value="Amidase signature (AS) enzymes"/>
    <property type="match status" value="1"/>
</dbReference>
<dbReference type="EMBL" id="CAKXZT010000166">
    <property type="protein sequence ID" value="CAH2408357.1"/>
    <property type="molecule type" value="Genomic_DNA"/>
</dbReference>
<evidence type="ECO:0000313" key="5">
    <source>
        <dbReference type="EMBL" id="CAH2408357.1"/>
    </source>
</evidence>
<evidence type="ECO:0000259" key="4">
    <source>
        <dbReference type="Pfam" id="PF01425"/>
    </source>
</evidence>
<dbReference type="InterPro" id="IPR023631">
    <property type="entry name" value="Amidase_dom"/>
</dbReference>
<evidence type="ECO:0000256" key="3">
    <source>
        <dbReference type="ARBA" id="ARBA00021874"/>
    </source>
</evidence>
<dbReference type="Pfam" id="PF01425">
    <property type="entry name" value="Amidase"/>
    <property type="match status" value="1"/>
</dbReference>
<dbReference type="PROSITE" id="PS00571">
    <property type="entry name" value="AMIDASES"/>
    <property type="match status" value="1"/>
</dbReference>
<organism evidence="5 6">
    <name type="scientific">Mesorhizobium escarrei</name>
    <dbReference type="NCBI Taxonomy" id="666018"/>
    <lineage>
        <taxon>Bacteria</taxon>
        <taxon>Pseudomonadati</taxon>
        <taxon>Pseudomonadota</taxon>
        <taxon>Alphaproteobacteria</taxon>
        <taxon>Hyphomicrobiales</taxon>
        <taxon>Phyllobacteriaceae</taxon>
        <taxon>Mesorhizobium</taxon>
    </lineage>
</organism>